<sequence length="134" mass="13859">MKTARHLIMGMLLTASASVCLSQTVGVTRTEVLKSDISVPGREAVVSRVTVLPGGKLGWHTHPGDEIAYVESGALKVLVAGNPEREVASGGSFVVPAGAIHGVRNDGNVPVQLVTVHVVRKGEPLATPAVPPTQ</sequence>
<dbReference type="Proteomes" id="UP001082899">
    <property type="component" value="Unassembled WGS sequence"/>
</dbReference>
<dbReference type="SUPFAM" id="SSF51182">
    <property type="entry name" value="RmlC-like cupins"/>
    <property type="match status" value="1"/>
</dbReference>
<dbReference type="InterPro" id="IPR011051">
    <property type="entry name" value="RmlC_Cupin_sf"/>
</dbReference>
<dbReference type="RefSeq" id="WP_267846273.1">
    <property type="nucleotide sequence ID" value="NZ_JAPMXC010000001.1"/>
</dbReference>
<protein>
    <submittedName>
        <fullName evidence="3">Cupin domain-containing protein</fullName>
    </submittedName>
</protein>
<dbReference type="PANTHER" id="PTHR38599:SF1">
    <property type="entry name" value="CUPIN DOMAIN PROTEIN (AFU_ORTHOLOGUE AFUA_3G13620)"/>
    <property type="match status" value="1"/>
</dbReference>
<dbReference type="InterPro" id="IPR014710">
    <property type="entry name" value="RmlC-like_jellyroll"/>
</dbReference>
<gene>
    <name evidence="3" type="ORF">OVY01_05525</name>
</gene>
<name>A0ABT3ZJK5_9BURK</name>
<keyword evidence="1" id="KW-0732">Signal</keyword>
<evidence type="ECO:0000256" key="1">
    <source>
        <dbReference type="SAM" id="SignalP"/>
    </source>
</evidence>
<dbReference type="EMBL" id="JAPMXC010000001">
    <property type="protein sequence ID" value="MCY0386706.1"/>
    <property type="molecule type" value="Genomic_DNA"/>
</dbReference>
<organism evidence="3 4">
    <name type="scientific">Robbsia betulipollinis</name>
    <dbReference type="NCBI Taxonomy" id="2981849"/>
    <lineage>
        <taxon>Bacteria</taxon>
        <taxon>Pseudomonadati</taxon>
        <taxon>Pseudomonadota</taxon>
        <taxon>Betaproteobacteria</taxon>
        <taxon>Burkholderiales</taxon>
        <taxon>Burkholderiaceae</taxon>
        <taxon>Robbsia</taxon>
    </lineage>
</organism>
<comment type="caution">
    <text evidence="3">The sequence shown here is derived from an EMBL/GenBank/DDBJ whole genome shotgun (WGS) entry which is preliminary data.</text>
</comment>
<dbReference type="InterPro" id="IPR013096">
    <property type="entry name" value="Cupin_2"/>
</dbReference>
<evidence type="ECO:0000313" key="3">
    <source>
        <dbReference type="EMBL" id="MCY0386706.1"/>
    </source>
</evidence>
<proteinExistence type="predicted"/>
<dbReference type="Pfam" id="PF07883">
    <property type="entry name" value="Cupin_2"/>
    <property type="match status" value="1"/>
</dbReference>
<dbReference type="Gene3D" id="2.60.120.10">
    <property type="entry name" value="Jelly Rolls"/>
    <property type="match status" value="1"/>
</dbReference>
<keyword evidence="4" id="KW-1185">Reference proteome</keyword>
<accession>A0ABT3ZJK5</accession>
<evidence type="ECO:0000313" key="4">
    <source>
        <dbReference type="Proteomes" id="UP001082899"/>
    </source>
</evidence>
<feature type="domain" description="Cupin type-2" evidence="2">
    <location>
        <begin position="48"/>
        <end position="116"/>
    </location>
</feature>
<reference evidence="3" key="1">
    <citation type="submission" date="2022-11" db="EMBL/GenBank/DDBJ databases">
        <title>Robbsia betulipollinis sp. nov., isolated from pollen of birch (Betula pendula).</title>
        <authorList>
            <person name="Shi H."/>
            <person name="Ambika Manirajan B."/>
            <person name="Ratering S."/>
            <person name="Geissler-Plaum R."/>
            <person name="Schnell S."/>
        </authorList>
    </citation>
    <scope>NUCLEOTIDE SEQUENCE</scope>
    <source>
        <strain evidence="3">Bb-Pol-6</strain>
    </source>
</reference>
<evidence type="ECO:0000259" key="2">
    <source>
        <dbReference type="Pfam" id="PF07883"/>
    </source>
</evidence>
<dbReference type="PANTHER" id="PTHR38599">
    <property type="entry name" value="CUPIN DOMAIN PROTEIN (AFU_ORTHOLOGUE AFUA_3G13620)"/>
    <property type="match status" value="1"/>
</dbReference>
<feature type="signal peptide" evidence="1">
    <location>
        <begin position="1"/>
        <end position="17"/>
    </location>
</feature>
<feature type="chain" id="PRO_5046861904" evidence="1">
    <location>
        <begin position="18"/>
        <end position="134"/>
    </location>
</feature>